<evidence type="ECO:0000256" key="1">
    <source>
        <dbReference type="SAM" id="SignalP"/>
    </source>
</evidence>
<reference evidence="2 3" key="1">
    <citation type="submission" date="2019-04" db="EMBL/GenBank/DDBJ databases">
        <title>Cohnella sp. nov. isolated from preserved vegetables.</title>
        <authorList>
            <person name="Lin S.-Y."/>
            <person name="Hung M.-H."/>
            <person name="Young C.-C."/>
        </authorList>
    </citation>
    <scope>NUCLEOTIDE SEQUENCE [LARGE SCALE GENOMIC DNA]</scope>
    <source>
        <strain evidence="2 3">CC-MHH1044</strain>
    </source>
</reference>
<protein>
    <recommendedName>
        <fullName evidence="4">DUF4185 domain-containing protein</fullName>
    </recommendedName>
</protein>
<dbReference type="OrthoDB" id="9801455at2"/>
<organism evidence="2 3">
    <name type="scientific">Cohnella fermenti</name>
    <dbReference type="NCBI Taxonomy" id="2565925"/>
    <lineage>
        <taxon>Bacteria</taxon>
        <taxon>Bacillati</taxon>
        <taxon>Bacillota</taxon>
        <taxon>Bacilli</taxon>
        <taxon>Bacillales</taxon>
        <taxon>Paenibacillaceae</taxon>
        <taxon>Cohnella</taxon>
    </lineage>
</organism>
<gene>
    <name evidence="2" type="ORF">E6C55_10440</name>
</gene>
<dbReference type="EMBL" id="SSOB01000011">
    <property type="protein sequence ID" value="THF80297.1"/>
    <property type="molecule type" value="Genomic_DNA"/>
</dbReference>
<dbReference type="SUPFAM" id="SSF75005">
    <property type="entry name" value="Arabinanase/levansucrase/invertase"/>
    <property type="match status" value="1"/>
</dbReference>
<dbReference type="AlphaFoldDB" id="A0A4S4BZT8"/>
<evidence type="ECO:0008006" key="4">
    <source>
        <dbReference type="Google" id="ProtNLM"/>
    </source>
</evidence>
<dbReference type="RefSeq" id="WP_136369734.1">
    <property type="nucleotide sequence ID" value="NZ_SSOB01000011.1"/>
</dbReference>
<name>A0A4S4BZT8_9BACL</name>
<dbReference type="InterPro" id="IPR023296">
    <property type="entry name" value="Glyco_hydro_beta-prop_sf"/>
</dbReference>
<proteinExistence type="predicted"/>
<feature type="chain" id="PRO_5038774042" description="DUF4185 domain-containing protein" evidence="1">
    <location>
        <begin position="24"/>
        <end position="237"/>
    </location>
</feature>
<dbReference type="Proteomes" id="UP000310636">
    <property type="component" value="Unassembled WGS sequence"/>
</dbReference>
<comment type="caution">
    <text evidence="2">The sequence shown here is derived from an EMBL/GenBank/DDBJ whole genome shotgun (WGS) entry which is preliminary data.</text>
</comment>
<accession>A0A4S4BZT8</accession>
<feature type="signal peptide" evidence="1">
    <location>
        <begin position="1"/>
        <end position="23"/>
    </location>
</feature>
<keyword evidence="1" id="KW-0732">Signal</keyword>
<evidence type="ECO:0000313" key="3">
    <source>
        <dbReference type="Proteomes" id="UP000310636"/>
    </source>
</evidence>
<sequence>MNKKMCRWLPVFLLVLLGLPASAGAISSPAQHVAVIGSSGWDIYSGATIGGYRYGPSFIVNDDDSIDMWACSEGGSPLPYDYIRYQRSTDGGLTWGSDQIVLPPTAGSMDALSTCDPGVIKFGGYYYIAYTSTTNRGGTNNQIYVARSTSPTGTWEKWDGTGWGGYPQPFIVYDGSPLVYGAGQPSFVVKDSTLYIYYSWIDNNMNQLRVATASTADANWPASLTYQGVAIYHYQIS</sequence>
<keyword evidence="3" id="KW-1185">Reference proteome</keyword>
<dbReference type="Gene3D" id="2.115.10.20">
    <property type="entry name" value="Glycosyl hydrolase domain, family 43"/>
    <property type="match status" value="1"/>
</dbReference>
<evidence type="ECO:0000313" key="2">
    <source>
        <dbReference type="EMBL" id="THF80297.1"/>
    </source>
</evidence>